<dbReference type="SUPFAM" id="SSF48208">
    <property type="entry name" value="Six-hairpin glycosidases"/>
    <property type="match status" value="1"/>
</dbReference>
<dbReference type="InterPro" id="IPR008928">
    <property type="entry name" value="6-hairpin_glycosidase_sf"/>
</dbReference>
<comment type="similarity">
    <text evidence="2">Belongs to the glycosyl hydrolase 88 family.</text>
</comment>
<dbReference type="OrthoDB" id="2317065at2759"/>
<gene>
    <name evidence="3" type="ORF">T440DRAFT_444819</name>
</gene>
<dbReference type="EMBL" id="MU006296">
    <property type="protein sequence ID" value="KAF2853089.1"/>
    <property type="molecule type" value="Genomic_DNA"/>
</dbReference>
<dbReference type="PANTHER" id="PTHR36845:SF1">
    <property type="entry name" value="HYDROLASE, PUTATIVE (AFU_ORTHOLOGUE AFUA_7G05090)-RELATED"/>
    <property type="match status" value="1"/>
</dbReference>
<keyword evidence="4" id="KW-1185">Reference proteome</keyword>
<dbReference type="PANTHER" id="PTHR36845">
    <property type="entry name" value="HYDROLASE, PUTATIVE (AFU_ORTHOLOGUE AFUA_7G05090)-RELATED"/>
    <property type="match status" value="1"/>
</dbReference>
<keyword evidence="1 3" id="KW-0378">Hydrolase</keyword>
<sequence>MGEVKSDLSKASPGAIVRGFDLTPAYSENVAAKIIQVAQRGLLQSAPLTSYPHTVPQDGPEAGKYEEREADFWTCGFFPGCIYALLERSMLFPQSLSVPSQIRPQIQSQLLRLGRHYGVAINQMSSRTDTHDMGFIVQPALQKDWELTGNKESLQAVTNAAYALASRYDPKVKAIRSWDVAINDRYSITDMNENFLVIIDSMCNLDLLYYIGHTHSDPTLLTIATNHALSIIHQILRPDHSSYHLVNFSPVTGQPLSKMTNQGYADSSTWSRGQAWAILGFAQVYTWTKELLFLETAVGCARYFLARVEEGRGRWEGGMVPVWDFDAPVDAEDGGGKGEDGGPLRDVSAGVITANGLFIIHQALQALPSSTAARISQGTDFLDVALSIVSDTLAFSYDMDLASFEAPPTSAAKTGVVNGHGNGVVNGTHATDVPINIKQSTFEAILRNSTTNWNPDAHKKYKDHGLVYADYYLLEFGNKLLRAGLL</sequence>
<evidence type="ECO:0000256" key="1">
    <source>
        <dbReference type="ARBA" id="ARBA00022801"/>
    </source>
</evidence>
<dbReference type="GO" id="GO:0052757">
    <property type="term" value="F:chondroitin hydrolase activity"/>
    <property type="evidence" value="ECO:0007669"/>
    <property type="project" value="TreeGrafter"/>
</dbReference>
<dbReference type="InterPro" id="IPR052369">
    <property type="entry name" value="UG_Glycosaminoglycan_Hydrolase"/>
</dbReference>
<protein>
    <submittedName>
        <fullName evidence="3">Glycoside hydrolase family 88 protein</fullName>
    </submittedName>
</protein>
<dbReference type="Gene3D" id="1.50.10.10">
    <property type="match status" value="1"/>
</dbReference>
<proteinExistence type="inferred from homology"/>
<evidence type="ECO:0000313" key="4">
    <source>
        <dbReference type="Proteomes" id="UP000799423"/>
    </source>
</evidence>
<evidence type="ECO:0000313" key="3">
    <source>
        <dbReference type="EMBL" id="KAF2853089.1"/>
    </source>
</evidence>
<dbReference type="AlphaFoldDB" id="A0A6A7BFC3"/>
<dbReference type="FunFam" id="1.50.10.10:FF:000048">
    <property type="entry name" value="Unsaturated chondroitin disaccharide hydrolase"/>
    <property type="match status" value="1"/>
</dbReference>
<name>A0A6A7BFC3_9PLEO</name>
<evidence type="ECO:0000256" key="2">
    <source>
        <dbReference type="ARBA" id="ARBA00038358"/>
    </source>
</evidence>
<reference evidence="3" key="1">
    <citation type="submission" date="2020-01" db="EMBL/GenBank/DDBJ databases">
        <authorList>
            <consortium name="DOE Joint Genome Institute"/>
            <person name="Haridas S."/>
            <person name="Albert R."/>
            <person name="Binder M."/>
            <person name="Bloem J."/>
            <person name="Labutti K."/>
            <person name="Salamov A."/>
            <person name="Andreopoulos B."/>
            <person name="Baker S.E."/>
            <person name="Barry K."/>
            <person name="Bills G."/>
            <person name="Bluhm B.H."/>
            <person name="Cannon C."/>
            <person name="Castanera R."/>
            <person name="Culley D.E."/>
            <person name="Daum C."/>
            <person name="Ezra D."/>
            <person name="Gonzalez J.B."/>
            <person name="Henrissat B."/>
            <person name="Kuo A."/>
            <person name="Liang C."/>
            <person name="Lipzen A."/>
            <person name="Lutzoni F."/>
            <person name="Magnuson J."/>
            <person name="Mondo S."/>
            <person name="Nolan M."/>
            <person name="Ohm R."/>
            <person name="Pangilinan J."/>
            <person name="Park H.-J."/>
            <person name="Ramirez L."/>
            <person name="Alfaro M."/>
            <person name="Sun H."/>
            <person name="Tritt A."/>
            <person name="Yoshinaga Y."/>
            <person name="Zwiers L.-H."/>
            <person name="Turgeon B.G."/>
            <person name="Goodwin S.B."/>
            <person name="Spatafora J.W."/>
            <person name="Crous P.W."/>
            <person name="Grigoriev I.V."/>
        </authorList>
    </citation>
    <scope>NUCLEOTIDE SEQUENCE</scope>
    <source>
        <strain evidence="3">IPT5</strain>
    </source>
</reference>
<dbReference type="GO" id="GO:0000272">
    <property type="term" value="P:polysaccharide catabolic process"/>
    <property type="evidence" value="ECO:0007669"/>
    <property type="project" value="TreeGrafter"/>
</dbReference>
<organism evidence="3 4">
    <name type="scientific">Plenodomus tracheiphilus IPT5</name>
    <dbReference type="NCBI Taxonomy" id="1408161"/>
    <lineage>
        <taxon>Eukaryota</taxon>
        <taxon>Fungi</taxon>
        <taxon>Dikarya</taxon>
        <taxon>Ascomycota</taxon>
        <taxon>Pezizomycotina</taxon>
        <taxon>Dothideomycetes</taxon>
        <taxon>Pleosporomycetidae</taxon>
        <taxon>Pleosporales</taxon>
        <taxon>Pleosporineae</taxon>
        <taxon>Leptosphaeriaceae</taxon>
        <taxon>Plenodomus</taxon>
    </lineage>
</organism>
<dbReference type="InterPro" id="IPR012341">
    <property type="entry name" value="6hp_glycosidase-like_sf"/>
</dbReference>
<accession>A0A6A7BFC3</accession>
<dbReference type="Proteomes" id="UP000799423">
    <property type="component" value="Unassembled WGS sequence"/>
</dbReference>